<feature type="domain" description="Haem-binding uptake Tiki superfamily ChaN" evidence="2">
    <location>
        <begin position="47"/>
        <end position="254"/>
    </location>
</feature>
<protein>
    <submittedName>
        <fullName evidence="3">ChaN family lipoprotein</fullName>
    </submittedName>
</protein>
<reference evidence="3" key="2">
    <citation type="submission" date="2021-04" db="EMBL/GenBank/DDBJ databases">
        <authorList>
            <person name="Gilroy R."/>
        </authorList>
    </citation>
    <scope>NUCLEOTIDE SEQUENCE</scope>
    <source>
        <strain evidence="3">1193</strain>
    </source>
</reference>
<dbReference type="InterPro" id="IPR007314">
    <property type="entry name" value="Cofac_haem-bd_dom"/>
</dbReference>
<dbReference type="Proteomes" id="UP000824248">
    <property type="component" value="Unassembled WGS sequence"/>
</dbReference>
<feature type="signal peptide" evidence="1">
    <location>
        <begin position="1"/>
        <end position="25"/>
    </location>
</feature>
<proteinExistence type="predicted"/>
<gene>
    <name evidence="3" type="ORF">H9854_03850</name>
</gene>
<dbReference type="Pfam" id="PF04187">
    <property type="entry name" value="Cofac_haem_bdg"/>
    <property type="match status" value="1"/>
</dbReference>
<dbReference type="AlphaFoldDB" id="A0A9D1WLF0"/>
<evidence type="ECO:0000313" key="4">
    <source>
        <dbReference type="Proteomes" id="UP000824248"/>
    </source>
</evidence>
<dbReference type="PROSITE" id="PS51257">
    <property type="entry name" value="PROKAR_LIPOPROTEIN"/>
    <property type="match status" value="1"/>
</dbReference>
<accession>A0A9D1WLF0</accession>
<feature type="non-terminal residue" evidence="3">
    <location>
        <position position="289"/>
    </location>
</feature>
<dbReference type="EMBL" id="DXFC01000111">
    <property type="protein sequence ID" value="HIX61355.1"/>
    <property type="molecule type" value="Genomic_DNA"/>
</dbReference>
<organism evidence="3 4">
    <name type="scientific">Candidatus Halomonas stercoripullorum</name>
    <dbReference type="NCBI Taxonomy" id="2838617"/>
    <lineage>
        <taxon>Bacteria</taxon>
        <taxon>Pseudomonadati</taxon>
        <taxon>Pseudomonadota</taxon>
        <taxon>Gammaproteobacteria</taxon>
        <taxon>Oceanospirillales</taxon>
        <taxon>Halomonadaceae</taxon>
        <taxon>Halomonas</taxon>
    </lineage>
</organism>
<keyword evidence="1" id="KW-0732">Signal</keyword>
<dbReference type="CDD" id="cd14727">
    <property type="entry name" value="ChanN-like"/>
    <property type="match status" value="1"/>
</dbReference>
<evidence type="ECO:0000259" key="2">
    <source>
        <dbReference type="Pfam" id="PF04187"/>
    </source>
</evidence>
<evidence type="ECO:0000256" key="1">
    <source>
        <dbReference type="SAM" id="SignalP"/>
    </source>
</evidence>
<dbReference type="SUPFAM" id="SSF159501">
    <property type="entry name" value="EreA/ChaN-like"/>
    <property type="match status" value="1"/>
</dbReference>
<evidence type="ECO:0000313" key="3">
    <source>
        <dbReference type="EMBL" id="HIX61355.1"/>
    </source>
</evidence>
<keyword evidence="3" id="KW-0449">Lipoprotein</keyword>
<reference evidence="3" key="1">
    <citation type="journal article" date="2021" name="PeerJ">
        <title>Extensive microbial diversity within the chicken gut microbiome revealed by metagenomics and culture.</title>
        <authorList>
            <person name="Gilroy R."/>
            <person name="Ravi A."/>
            <person name="Getino M."/>
            <person name="Pursley I."/>
            <person name="Horton D.L."/>
            <person name="Alikhan N.F."/>
            <person name="Baker D."/>
            <person name="Gharbi K."/>
            <person name="Hall N."/>
            <person name="Watson M."/>
            <person name="Adriaenssens E.M."/>
            <person name="Foster-Nyarko E."/>
            <person name="Jarju S."/>
            <person name="Secka A."/>
            <person name="Antonio M."/>
            <person name="Oren A."/>
            <person name="Chaudhuri R.R."/>
            <person name="La Ragione R."/>
            <person name="Hildebrand F."/>
            <person name="Pallen M.J."/>
        </authorList>
    </citation>
    <scope>NUCLEOTIDE SEQUENCE</scope>
    <source>
        <strain evidence="3">1193</strain>
    </source>
</reference>
<feature type="chain" id="PRO_5039698967" evidence="1">
    <location>
        <begin position="26"/>
        <end position="289"/>
    </location>
</feature>
<name>A0A9D1WLF0_9GAMM</name>
<comment type="caution">
    <text evidence="3">The sequence shown here is derived from an EMBL/GenBank/DDBJ whole genome shotgun (WGS) entry which is preliminary data.</text>
</comment>
<dbReference type="Gene3D" id="3.40.50.11550">
    <property type="match status" value="1"/>
</dbReference>
<sequence>MRCLFAWPCMPAILLGLLLSLPVSAASCPLPGQWLEPGGEPLESTMLMKELAQQDVVLLGEQHDRMDHHRWQLHMLAGLHALRPELVIGLEMLPREAQPALDAWVAGEFDEPAFLDASEWYKAWGFDPELYLPILHFARLHQVPLKALNVTPELRGRLVEEGWEAVAVEERFGITAPAAALPAYREQLAAIHAEHPMGSMGESEAGLERFIAAQLVWDRAMATGLAQATYENELVVGLMGQGHLQYGHGVPYQLDDLGVEAHATLLPWDVTGPECEPPPDGLARALFVL</sequence>